<evidence type="ECO:0000313" key="3">
    <source>
        <dbReference type="EMBL" id="HDI82308.1"/>
    </source>
</evidence>
<dbReference type="AlphaFoldDB" id="A0A7C0VBH1"/>
<dbReference type="Proteomes" id="UP000885847">
    <property type="component" value="Unassembled WGS sequence"/>
</dbReference>
<protein>
    <submittedName>
        <fullName evidence="3">MerR family transcriptional regulator</fullName>
    </submittedName>
</protein>
<dbReference type="GO" id="GO:0003677">
    <property type="term" value="F:DNA binding"/>
    <property type="evidence" value="ECO:0007669"/>
    <property type="project" value="UniProtKB-KW"/>
</dbReference>
<dbReference type="InterPro" id="IPR000551">
    <property type="entry name" value="MerR-type_HTH_dom"/>
</dbReference>
<comment type="caution">
    <text evidence="3">The sequence shown here is derived from an EMBL/GenBank/DDBJ whole genome shotgun (WGS) entry which is preliminary data.</text>
</comment>
<organism evidence="3">
    <name type="scientific">candidate division WOR-3 bacterium</name>
    <dbReference type="NCBI Taxonomy" id="2052148"/>
    <lineage>
        <taxon>Bacteria</taxon>
        <taxon>Bacteria division WOR-3</taxon>
    </lineage>
</organism>
<feature type="domain" description="HTH merR-type" evidence="2">
    <location>
        <begin position="5"/>
        <end position="75"/>
    </location>
</feature>
<dbReference type="EMBL" id="DQWE01000033">
    <property type="protein sequence ID" value="HDI82308.1"/>
    <property type="molecule type" value="Genomic_DNA"/>
</dbReference>
<reference evidence="3" key="1">
    <citation type="journal article" date="2020" name="mSystems">
        <title>Genome- and Community-Level Interaction Insights into Carbon Utilization and Element Cycling Functions of Hydrothermarchaeota in Hydrothermal Sediment.</title>
        <authorList>
            <person name="Zhou Z."/>
            <person name="Liu Y."/>
            <person name="Xu W."/>
            <person name="Pan J."/>
            <person name="Luo Z.H."/>
            <person name="Li M."/>
        </authorList>
    </citation>
    <scope>NUCLEOTIDE SEQUENCE [LARGE SCALE GENOMIC DNA]</scope>
    <source>
        <strain evidence="3">HyVt-102</strain>
    </source>
</reference>
<dbReference type="PANTHER" id="PTHR30204">
    <property type="entry name" value="REDOX-CYCLING DRUG-SENSING TRANSCRIPTIONAL ACTIVATOR SOXR"/>
    <property type="match status" value="1"/>
</dbReference>
<name>A0A7C0VBH1_UNCW3</name>
<dbReference type="Gene3D" id="1.10.1660.10">
    <property type="match status" value="1"/>
</dbReference>
<gene>
    <name evidence="3" type="ORF">ENF18_00770</name>
</gene>
<evidence type="ECO:0000256" key="1">
    <source>
        <dbReference type="ARBA" id="ARBA00023125"/>
    </source>
</evidence>
<dbReference type="Pfam" id="PF13411">
    <property type="entry name" value="MerR_1"/>
    <property type="match status" value="1"/>
</dbReference>
<dbReference type="GO" id="GO:0003700">
    <property type="term" value="F:DNA-binding transcription factor activity"/>
    <property type="evidence" value="ECO:0007669"/>
    <property type="project" value="InterPro"/>
</dbReference>
<accession>A0A7C0VBH1</accession>
<sequence length="97" mass="11793">MDKLFYTIDEVSKMLDLPKSTIRYWEKKFRKLTPVRTQGNRRLYRKQDIELLKRIKFYVHVQGYSLEYAGKLLENKVKGETIDLLKELLELKRILEE</sequence>
<dbReference type="SUPFAM" id="SSF46955">
    <property type="entry name" value="Putative DNA-binding domain"/>
    <property type="match status" value="1"/>
</dbReference>
<dbReference type="InterPro" id="IPR009061">
    <property type="entry name" value="DNA-bd_dom_put_sf"/>
</dbReference>
<dbReference type="InterPro" id="IPR047057">
    <property type="entry name" value="MerR_fam"/>
</dbReference>
<dbReference type="PROSITE" id="PS50937">
    <property type="entry name" value="HTH_MERR_2"/>
    <property type="match status" value="1"/>
</dbReference>
<dbReference type="PANTHER" id="PTHR30204:SF15">
    <property type="entry name" value="BLL5018 PROTEIN"/>
    <property type="match status" value="1"/>
</dbReference>
<proteinExistence type="predicted"/>
<dbReference type="SMART" id="SM00422">
    <property type="entry name" value="HTH_MERR"/>
    <property type="match status" value="1"/>
</dbReference>
<keyword evidence="1" id="KW-0238">DNA-binding</keyword>
<evidence type="ECO:0000259" key="2">
    <source>
        <dbReference type="PROSITE" id="PS50937"/>
    </source>
</evidence>